<evidence type="ECO:0000313" key="3">
    <source>
        <dbReference type="Proteomes" id="UP000198287"/>
    </source>
</evidence>
<comment type="caution">
    <text evidence="2">The sequence shown here is derived from an EMBL/GenBank/DDBJ whole genome shotgun (WGS) entry which is preliminary data.</text>
</comment>
<keyword evidence="1" id="KW-0732">Signal</keyword>
<dbReference type="EMBL" id="LNIX01000016">
    <property type="protein sequence ID" value="OXA45871.1"/>
    <property type="molecule type" value="Genomic_DNA"/>
</dbReference>
<evidence type="ECO:0000313" key="2">
    <source>
        <dbReference type="EMBL" id="OXA45871.1"/>
    </source>
</evidence>
<dbReference type="Proteomes" id="UP000198287">
    <property type="component" value="Unassembled WGS sequence"/>
</dbReference>
<proteinExistence type="predicted"/>
<evidence type="ECO:0000256" key="1">
    <source>
        <dbReference type="SAM" id="SignalP"/>
    </source>
</evidence>
<name>A0A226DMN4_FOLCA</name>
<accession>A0A226DMN4</accession>
<feature type="chain" id="PRO_5012533589" evidence="1">
    <location>
        <begin position="26"/>
        <end position="202"/>
    </location>
</feature>
<organism evidence="2 3">
    <name type="scientific">Folsomia candida</name>
    <name type="common">Springtail</name>
    <dbReference type="NCBI Taxonomy" id="158441"/>
    <lineage>
        <taxon>Eukaryota</taxon>
        <taxon>Metazoa</taxon>
        <taxon>Ecdysozoa</taxon>
        <taxon>Arthropoda</taxon>
        <taxon>Hexapoda</taxon>
        <taxon>Collembola</taxon>
        <taxon>Entomobryomorpha</taxon>
        <taxon>Isotomoidea</taxon>
        <taxon>Isotomidae</taxon>
        <taxon>Proisotominae</taxon>
        <taxon>Folsomia</taxon>
    </lineage>
</organism>
<gene>
    <name evidence="2" type="ORF">Fcan01_18967</name>
</gene>
<dbReference type="AlphaFoldDB" id="A0A226DMN4"/>
<protein>
    <submittedName>
        <fullName evidence="2">Uncharacterized protein</fullName>
    </submittedName>
</protein>
<sequence length="202" mass="23828">MAFFLSIKVFHRIAVLFLLTQYAQTYLECHFVARYYNVSYVVYTSIPFFSEKKVNSDLFVTATMISSSGSRNFSKVYKKLIRFGSDCEAVVIYDFTYHTQNDIESVFKPTCNSATGVFFLMWWKRGNPDIYYYDWKRSPALIYIFSPRERFPKLYFSKSRLPGEDYQKLPLSVSALDVLTRKWRPVENHMGNPIFVLLEDMC</sequence>
<reference evidence="2 3" key="1">
    <citation type="submission" date="2015-12" db="EMBL/GenBank/DDBJ databases">
        <title>The genome of Folsomia candida.</title>
        <authorList>
            <person name="Faddeeva A."/>
            <person name="Derks M.F."/>
            <person name="Anvar Y."/>
            <person name="Smit S."/>
            <person name="Van Straalen N."/>
            <person name="Roelofs D."/>
        </authorList>
    </citation>
    <scope>NUCLEOTIDE SEQUENCE [LARGE SCALE GENOMIC DNA]</scope>
    <source>
        <strain evidence="2 3">VU population</strain>
        <tissue evidence="2">Whole body</tissue>
    </source>
</reference>
<keyword evidence="3" id="KW-1185">Reference proteome</keyword>
<feature type="signal peptide" evidence="1">
    <location>
        <begin position="1"/>
        <end position="25"/>
    </location>
</feature>